<comment type="function">
    <text evidence="7">Forms part of the polypeptide exit tunnel.</text>
</comment>
<dbReference type="AlphaFoldDB" id="A0A068VQ69"/>
<dbReference type="FunFam" id="3.40.1370.10:FF:000004">
    <property type="entry name" value="50S ribosomal protein L4"/>
    <property type="match status" value="1"/>
</dbReference>
<organism evidence="9">
    <name type="scientific">Propionibacterium freudenreichii subsp. freudenreichii</name>
    <dbReference type="NCBI Taxonomy" id="66712"/>
    <lineage>
        <taxon>Bacteria</taxon>
        <taxon>Bacillati</taxon>
        <taxon>Actinomycetota</taxon>
        <taxon>Actinomycetes</taxon>
        <taxon>Propionibacteriales</taxon>
        <taxon>Propionibacteriaceae</taxon>
        <taxon>Propionibacterium</taxon>
    </lineage>
</organism>
<dbReference type="Gene3D" id="3.40.1370.10">
    <property type="match status" value="1"/>
</dbReference>
<gene>
    <name evidence="7 9" type="primary">rplD</name>
    <name evidence="9" type="ORF">PFCIRM138_08830</name>
</gene>
<evidence type="ECO:0000256" key="5">
    <source>
        <dbReference type="ARBA" id="ARBA00023274"/>
    </source>
</evidence>
<dbReference type="PATRIC" id="fig|66712.6.peg.555"/>
<dbReference type="EMBL" id="LM676379">
    <property type="protein sequence ID" value="CEP25607.1"/>
    <property type="molecule type" value="Genomic_DNA"/>
</dbReference>
<dbReference type="InterPro" id="IPR023574">
    <property type="entry name" value="Ribosomal_uL4_dom_sf"/>
</dbReference>
<evidence type="ECO:0000256" key="6">
    <source>
        <dbReference type="ARBA" id="ARBA00035244"/>
    </source>
</evidence>
<protein>
    <recommendedName>
        <fullName evidence="6 7">Large ribosomal subunit protein uL4</fullName>
    </recommendedName>
</protein>
<dbReference type="GeneID" id="61222725"/>
<dbReference type="HAMAP" id="MF_01328_B">
    <property type="entry name" value="Ribosomal_uL4_B"/>
    <property type="match status" value="1"/>
</dbReference>
<dbReference type="GO" id="GO:0006412">
    <property type="term" value="P:translation"/>
    <property type="evidence" value="ECO:0007669"/>
    <property type="project" value="UniProtKB-UniRule"/>
</dbReference>
<keyword evidence="4 7" id="KW-0689">Ribosomal protein</keyword>
<evidence type="ECO:0000256" key="4">
    <source>
        <dbReference type="ARBA" id="ARBA00022980"/>
    </source>
</evidence>
<keyword evidence="5 7" id="KW-0687">Ribonucleoprotein</keyword>
<evidence type="ECO:0000256" key="7">
    <source>
        <dbReference type="HAMAP-Rule" id="MF_01328"/>
    </source>
</evidence>
<dbReference type="RefSeq" id="WP_013160491.1">
    <property type="nucleotide sequence ID" value="NZ_CP010341.1"/>
</dbReference>
<accession>A0A068VQ69</accession>
<dbReference type="GO" id="GO:0005840">
    <property type="term" value="C:ribosome"/>
    <property type="evidence" value="ECO:0007669"/>
    <property type="project" value="UniProtKB-KW"/>
</dbReference>
<keyword evidence="2 7" id="KW-0699">rRNA-binding</keyword>
<proteinExistence type="inferred from homology"/>
<comment type="function">
    <text evidence="7">One of the primary rRNA binding proteins, this protein initially binds near the 5'-end of the 23S rRNA. It is important during the early stages of 50S assembly. It makes multiple contacts with different domains of the 23S rRNA in the assembled 50S subunit and ribosome.</text>
</comment>
<feature type="region of interest" description="Disordered" evidence="8">
    <location>
        <begin position="46"/>
        <end position="103"/>
    </location>
</feature>
<dbReference type="GO" id="GO:1990904">
    <property type="term" value="C:ribonucleoprotein complex"/>
    <property type="evidence" value="ECO:0007669"/>
    <property type="project" value="UniProtKB-KW"/>
</dbReference>
<evidence type="ECO:0000256" key="8">
    <source>
        <dbReference type="SAM" id="MobiDB-lite"/>
    </source>
</evidence>
<comment type="similarity">
    <text evidence="1 7">Belongs to the universal ribosomal protein uL4 family.</text>
</comment>
<evidence type="ECO:0000256" key="3">
    <source>
        <dbReference type="ARBA" id="ARBA00022884"/>
    </source>
</evidence>
<reference evidence="9" key="1">
    <citation type="submission" date="2014-08" db="EMBL/GenBank/DDBJ databases">
        <authorList>
            <person name="Falentin Helene"/>
        </authorList>
    </citation>
    <scope>NUCLEOTIDE SEQUENCE</scope>
</reference>
<dbReference type="PANTHER" id="PTHR10746:SF6">
    <property type="entry name" value="LARGE RIBOSOMAL SUBUNIT PROTEIN UL4M"/>
    <property type="match status" value="1"/>
</dbReference>
<dbReference type="Pfam" id="PF00573">
    <property type="entry name" value="Ribosomal_L4"/>
    <property type="match status" value="1"/>
</dbReference>
<dbReference type="InterPro" id="IPR013005">
    <property type="entry name" value="Ribosomal_uL4-like"/>
</dbReference>
<dbReference type="NCBIfam" id="TIGR03953">
    <property type="entry name" value="rplD_bact"/>
    <property type="match status" value="1"/>
</dbReference>
<name>A0A068VQ69_PROFF</name>
<keyword evidence="3 7" id="KW-0694">RNA-binding</keyword>
<evidence type="ECO:0000256" key="1">
    <source>
        <dbReference type="ARBA" id="ARBA00010528"/>
    </source>
</evidence>
<dbReference type="GO" id="GO:0003735">
    <property type="term" value="F:structural constituent of ribosome"/>
    <property type="evidence" value="ECO:0007669"/>
    <property type="project" value="InterPro"/>
</dbReference>
<dbReference type="PANTHER" id="PTHR10746">
    <property type="entry name" value="50S RIBOSOMAL PROTEIN L4"/>
    <property type="match status" value="1"/>
</dbReference>
<dbReference type="GO" id="GO:0019843">
    <property type="term" value="F:rRNA binding"/>
    <property type="evidence" value="ECO:0007669"/>
    <property type="project" value="UniProtKB-UniRule"/>
</dbReference>
<dbReference type="KEGG" id="pfre:RM25_0532"/>
<comment type="subunit">
    <text evidence="7">Part of the 50S ribosomal subunit.</text>
</comment>
<evidence type="ECO:0000313" key="9">
    <source>
        <dbReference type="EMBL" id="CEP25607.1"/>
    </source>
</evidence>
<sequence>MNETTSIDVVNAEGKKAGSVELPGELFDAQANVPLMHQVVTAQLAAARQGTHSTKTRAEVSGGGKKPWRQKGTGRARQGSIRSPQWAGGGISHGPQPREYSQRTPKKMVATALRGALSDRAREGRIHVVSEFVGGDKPSTKSAAKVIAGLGDYGRVLVVLERSDENNWLSMRNLIGVHVVSWDQLNTYDVLLADAIVFSESAIKAYVAGPAKGKSVKAVATSREAEAVEEKAK</sequence>
<dbReference type="InterPro" id="IPR002136">
    <property type="entry name" value="Ribosomal_uL4"/>
</dbReference>
<evidence type="ECO:0000256" key="2">
    <source>
        <dbReference type="ARBA" id="ARBA00022730"/>
    </source>
</evidence>
<dbReference type="SUPFAM" id="SSF52166">
    <property type="entry name" value="Ribosomal protein L4"/>
    <property type="match status" value="1"/>
</dbReference>